<reference evidence="3 4" key="2">
    <citation type="submission" date="2018-10" db="EMBL/GenBank/DDBJ databases">
        <authorList>
            <consortium name="Pathogen Informatics"/>
        </authorList>
    </citation>
    <scope>NUCLEOTIDE SEQUENCE [LARGE SCALE GENOMIC DNA]</scope>
</reference>
<dbReference type="Gene3D" id="1.10.8.270">
    <property type="entry name" value="putative rabgap domain of human tbc1 domain family member 14 like domains"/>
    <property type="match status" value="1"/>
</dbReference>
<gene>
    <name evidence="3" type="ORF">EVEC_LOCUS7201</name>
</gene>
<protein>
    <submittedName>
        <fullName evidence="5">Rab-GAP TBC domain-containing protein</fullName>
    </submittedName>
</protein>
<dbReference type="FunFam" id="1.10.8.270:FF:000019">
    <property type="entry name" value="TBC1 domain family member 13"/>
    <property type="match status" value="1"/>
</dbReference>
<dbReference type="STRING" id="51028.A0A0N4VB21"/>
<dbReference type="Proteomes" id="UP000274131">
    <property type="component" value="Unassembled WGS sequence"/>
</dbReference>
<dbReference type="SMART" id="SM00164">
    <property type="entry name" value="TBC"/>
    <property type="match status" value="1"/>
</dbReference>
<evidence type="ECO:0000313" key="3">
    <source>
        <dbReference type="EMBL" id="VDD92450.1"/>
    </source>
</evidence>
<reference evidence="5" key="1">
    <citation type="submission" date="2017-02" db="UniProtKB">
        <authorList>
            <consortium name="WormBaseParasite"/>
        </authorList>
    </citation>
    <scope>IDENTIFICATION</scope>
</reference>
<proteinExistence type="predicted"/>
<dbReference type="EMBL" id="UXUI01008818">
    <property type="protein sequence ID" value="VDD92450.1"/>
    <property type="molecule type" value="Genomic_DNA"/>
</dbReference>
<dbReference type="AlphaFoldDB" id="A0A0N4VB21"/>
<organism evidence="5">
    <name type="scientific">Enterobius vermicularis</name>
    <name type="common">Human pinworm</name>
    <dbReference type="NCBI Taxonomy" id="51028"/>
    <lineage>
        <taxon>Eukaryota</taxon>
        <taxon>Metazoa</taxon>
        <taxon>Ecdysozoa</taxon>
        <taxon>Nematoda</taxon>
        <taxon>Chromadorea</taxon>
        <taxon>Rhabditida</taxon>
        <taxon>Spirurina</taxon>
        <taxon>Oxyuridomorpha</taxon>
        <taxon>Oxyuroidea</taxon>
        <taxon>Oxyuridae</taxon>
        <taxon>Enterobius</taxon>
    </lineage>
</organism>
<dbReference type="GO" id="GO:0005096">
    <property type="term" value="F:GTPase activator activity"/>
    <property type="evidence" value="ECO:0007669"/>
    <property type="project" value="UniProtKB-KW"/>
</dbReference>
<dbReference type="InterPro" id="IPR000195">
    <property type="entry name" value="Rab-GAP-TBC_dom"/>
</dbReference>
<dbReference type="InterPro" id="IPR035969">
    <property type="entry name" value="Rab-GAP_TBC_sf"/>
</dbReference>
<sequence length="399" mass="47260">MTSKYKERLAQLERILLLQNSVINIDELRRICENGIDEKFRPLCWRILLGYMPLERDAWADFLKKQRETYDAIVEEIIVAPGQALSLCSNNWKKYFKDNEVLLQIDKDVRRLCPEIEFFQKATNFPHRKRKCEFCWFEKTLFGLSMKNPEKFLFFFDYLLSLLIRITFQFIPSPSKVAKNDYTNEILCEGAEYHWQVVERILFVYSKLNPGVKYVQGMNEIVGPLYYVFSNDNNTEWTQFAEADTYYCFQILMSEIKDNFIKTLDNSNCGITWVMSQFCERLRICDHQLYDHLVSKLAVKPQFFAFRWLSLLLSQEFPLPDVIIIWDSVFSASNRINIVQWICIAVLQRERQNLLNGDFSSCLRLLQDTVPEDHKKFRLESASRFATAFANKIRSLAKK</sequence>
<keyword evidence="1" id="KW-0343">GTPase activation</keyword>
<dbReference type="OrthoDB" id="10263206at2759"/>
<keyword evidence="4" id="KW-1185">Reference proteome</keyword>
<dbReference type="GO" id="GO:0006886">
    <property type="term" value="P:intracellular protein transport"/>
    <property type="evidence" value="ECO:0007669"/>
    <property type="project" value="TreeGrafter"/>
</dbReference>
<evidence type="ECO:0000313" key="5">
    <source>
        <dbReference type="WBParaSite" id="EVEC_0000771701-mRNA-1"/>
    </source>
</evidence>
<accession>A0A0N4VB21</accession>
<evidence type="ECO:0000256" key="1">
    <source>
        <dbReference type="ARBA" id="ARBA00022468"/>
    </source>
</evidence>
<evidence type="ECO:0000313" key="4">
    <source>
        <dbReference type="Proteomes" id="UP000274131"/>
    </source>
</evidence>
<dbReference type="Gene3D" id="1.10.472.80">
    <property type="entry name" value="Ypt/Rab-GAP domain of gyp1p, domain 3"/>
    <property type="match status" value="1"/>
</dbReference>
<dbReference type="PANTHER" id="PTHR22957:SF27">
    <property type="entry name" value="TBC1 DOMAIN FAMILY MEMBER 13"/>
    <property type="match status" value="1"/>
</dbReference>
<dbReference type="PANTHER" id="PTHR22957">
    <property type="entry name" value="TBC1 DOMAIN FAMILY MEMBER GTPASE-ACTIVATING PROTEIN"/>
    <property type="match status" value="1"/>
</dbReference>
<dbReference type="WBParaSite" id="EVEC_0000771701-mRNA-1">
    <property type="protein sequence ID" value="EVEC_0000771701-mRNA-1"/>
    <property type="gene ID" value="EVEC_0000771701"/>
</dbReference>
<dbReference type="SUPFAM" id="SSF47923">
    <property type="entry name" value="Ypt/Rab-GAP domain of gyp1p"/>
    <property type="match status" value="2"/>
</dbReference>
<name>A0A0N4VB21_ENTVE</name>
<dbReference type="PROSITE" id="PS50086">
    <property type="entry name" value="TBC_RABGAP"/>
    <property type="match status" value="1"/>
</dbReference>
<dbReference type="Pfam" id="PF00566">
    <property type="entry name" value="RabGAP-TBC"/>
    <property type="match status" value="1"/>
</dbReference>
<evidence type="ECO:0000259" key="2">
    <source>
        <dbReference type="PROSITE" id="PS50086"/>
    </source>
</evidence>
<feature type="domain" description="Rab-GAP TBC" evidence="2">
    <location>
        <begin position="35"/>
        <end position="333"/>
    </location>
</feature>